<keyword evidence="7" id="KW-0479">Metal-binding</keyword>
<keyword evidence="11 15" id="KW-0460">Magnesium</keyword>
<dbReference type="NCBIfam" id="NF004978">
    <property type="entry name" value="PRK06354.1"/>
    <property type="match status" value="1"/>
</dbReference>
<dbReference type="PANTHER" id="PTHR11817">
    <property type="entry name" value="PYRUVATE KINASE"/>
    <property type="match status" value="1"/>
</dbReference>
<dbReference type="FunFam" id="3.20.20.60:FF:000001">
    <property type="entry name" value="Pyruvate kinase"/>
    <property type="match status" value="1"/>
</dbReference>
<comment type="cofactor">
    <cofactor evidence="1">
        <name>Mg(2+)</name>
        <dbReference type="ChEBI" id="CHEBI:18420"/>
    </cofactor>
</comment>
<comment type="pathway">
    <text evidence="3 15">Carbohydrate degradation; glycolysis; pyruvate from D-glyceraldehyde 3-phosphate: step 5/5.</text>
</comment>
<dbReference type="InterPro" id="IPR015806">
    <property type="entry name" value="Pyrv_Knase_insert_dom_sf"/>
</dbReference>
<comment type="catalytic activity">
    <reaction evidence="15">
        <text>pyruvate + ATP = phosphoenolpyruvate + ADP + H(+)</text>
        <dbReference type="Rhea" id="RHEA:18157"/>
        <dbReference type="ChEBI" id="CHEBI:15361"/>
        <dbReference type="ChEBI" id="CHEBI:15378"/>
        <dbReference type="ChEBI" id="CHEBI:30616"/>
        <dbReference type="ChEBI" id="CHEBI:58702"/>
        <dbReference type="ChEBI" id="CHEBI:456216"/>
        <dbReference type="EC" id="2.7.1.40"/>
    </reaction>
</comment>
<dbReference type="GO" id="GO:0005524">
    <property type="term" value="F:ATP binding"/>
    <property type="evidence" value="ECO:0007669"/>
    <property type="project" value="UniProtKB-KW"/>
</dbReference>
<keyword evidence="9 15" id="KW-0418">Kinase</keyword>
<evidence type="ECO:0000256" key="5">
    <source>
        <dbReference type="ARBA" id="ARBA00012142"/>
    </source>
</evidence>
<evidence type="ECO:0000259" key="17">
    <source>
        <dbReference type="Pfam" id="PF02887"/>
    </source>
</evidence>
<dbReference type="InterPro" id="IPR015813">
    <property type="entry name" value="Pyrv/PenolPyrv_kinase-like_dom"/>
</dbReference>
<evidence type="ECO:0000256" key="13">
    <source>
        <dbReference type="ARBA" id="ARBA00023317"/>
    </source>
</evidence>
<accession>A0A921HWE1</accession>
<dbReference type="Gene3D" id="2.40.33.10">
    <property type="entry name" value="PK beta-barrel domain-like"/>
    <property type="match status" value="1"/>
</dbReference>
<dbReference type="Proteomes" id="UP000717835">
    <property type="component" value="Unassembled WGS sequence"/>
</dbReference>
<dbReference type="InterPro" id="IPR011037">
    <property type="entry name" value="Pyrv_Knase-like_insert_dom_sf"/>
</dbReference>
<evidence type="ECO:0000256" key="7">
    <source>
        <dbReference type="ARBA" id="ARBA00022723"/>
    </source>
</evidence>
<evidence type="ECO:0000256" key="10">
    <source>
        <dbReference type="ARBA" id="ARBA00022840"/>
    </source>
</evidence>
<dbReference type="OrthoDB" id="9812123at2"/>
<evidence type="ECO:0000256" key="14">
    <source>
        <dbReference type="NCBIfam" id="TIGR01064"/>
    </source>
</evidence>
<dbReference type="FunFam" id="2.40.33.10:FF:000001">
    <property type="entry name" value="Pyruvate kinase"/>
    <property type="match status" value="1"/>
</dbReference>
<evidence type="ECO:0000256" key="3">
    <source>
        <dbReference type="ARBA" id="ARBA00004997"/>
    </source>
</evidence>
<keyword evidence="10" id="KW-0067">ATP-binding</keyword>
<dbReference type="GO" id="GO:0000287">
    <property type="term" value="F:magnesium ion binding"/>
    <property type="evidence" value="ECO:0007669"/>
    <property type="project" value="UniProtKB-UniRule"/>
</dbReference>
<dbReference type="NCBIfam" id="NF004491">
    <property type="entry name" value="PRK05826.1"/>
    <property type="match status" value="1"/>
</dbReference>
<comment type="cofactor">
    <cofactor evidence="2">
        <name>K(+)</name>
        <dbReference type="ChEBI" id="CHEBI:29103"/>
    </cofactor>
</comment>
<evidence type="ECO:0000256" key="6">
    <source>
        <dbReference type="ARBA" id="ARBA00022679"/>
    </source>
</evidence>
<evidence type="ECO:0000256" key="2">
    <source>
        <dbReference type="ARBA" id="ARBA00001958"/>
    </source>
</evidence>
<dbReference type="InterPro" id="IPR036918">
    <property type="entry name" value="Pyrv_Knase_C_sf"/>
</dbReference>
<evidence type="ECO:0000256" key="11">
    <source>
        <dbReference type="ARBA" id="ARBA00022842"/>
    </source>
</evidence>
<dbReference type="NCBIfam" id="TIGR01064">
    <property type="entry name" value="pyruv_kin"/>
    <property type="match status" value="1"/>
</dbReference>
<dbReference type="Gene3D" id="3.40.1380.20">
    <property type="entry name" value="Pyruvate kinase, C-terminal domain"/>
    <property type="match status" value="1"/>
</dbReference>
<evidence type="ECO:0000256" key="4">
    <source>
        <dbReference type="ARBA" id="ARBA00008663"/>
    </source>
</evidence>
<sequence length="486" mass="54174">MLLKQTKIVATISDQRCEVDFIRQLFEAGMNVVRMNTAHAGREGFEKLIANVRAVSNRIAILMDTKGPEVRTTPLADGPIPFKVGDKVQVVGRPDQPTTHECISVSYPHFVQDVHVGGHILIDDGDLEMVVVDKDDEHLFCEVQNEATLGNRKSVNVPGVRINLPSLTEKDKNNILYAIEKDIDFIAHSFVRNKQDVLDIKAILDEHHSDIRIIAKIENQEGVDNIDEILEVADGVMVARGDLGIEVPQERIPGIQRLLIRKCILAKKPVIVATQMLHTMINNPRPTRAEVTDIANAIYYRTDALMLSGETAYGKYPVEAVKTMTKIAAQAEKDKLTENDIRIPLDENSNDVTAFLAKQAVKATTKLKIRAIITDSYSGRTARNLAAFRGKYPVLAICYKEKTMRHLALSYGVEAIYMPELANGQEYYFAALRRLLQEGKLQPTDMVGYLSSGKAGTQTSFLEINVVEDALKHADDCVLPNSNRYL</sequence>
<dbReference type="InterPro" id="IPR015793">
    <property type="entry name" value="Pyrv_Knase_brl"/>
</dbReference>
<evidence type="ECO:0000256" key="8">
    <source>
        <dbReference type="ARBA" id="ARBA00022741"/>
    </source>
</evidence>
<dbReference type="Pfam" id="PF00224">
    <property type="entry name" value="PK"/>
    <property type="match status" value="1"/>
</dbReference>
<feature type="domain" description="Pyruvate kinase barrel" evidence="16">
    <location>
        <begin position="4"/>
        <end position="321"/>
    </location>
</feature>
<evidence type="ECO:0000313" key="19">
    <source>
        <dbReference type="Proteomes" id="UP000717835"/>
    </source>
</evidence>
<gene>
    <name evidence="18" type="primary">pyk</name>
    <name evidence="18" type="ORF">K8W02_04625</name>
</gene>
<dbReference type="EMBL" id="DYVX01000036">
    <property type="protein sequence ID" value="HJF91655.1"/>
    <property type="molecule type" value="Genomic_DNA"/>
</dbReference>
<dbReference type="Gene3D" id="3.20.20.60">
    <property type="entry name" value="Phosphoenolpyruvate-binding domains"/>
    <property type="match status" value="1"/>
</dbReference>
<keyword evidence="6 15" id="KW-0808">Transferase</keyword>
<dbReference type="PRINTS" id="PR01050">
    <property type="entry name" value="PYRUVTKNASE"/>
</dbReference>
<feature type="domain" description="Pyruvate kinase C-terminal" evidence="17">
    <location>
        <begin position="357"/>
        <end position="456"/>
    </location>
</feature>
<dbReference type="InterPro" id="IPR001697">
    <property type="entry name" value="Pyr_Knase"/>
</dbReference>
<keyword evidence="13 18" id="KW-0670">Pyruvate</keyword>
<dbReference type="AlphaFoldDB" id="A0A921HWE1"/>
<dbReference type="Pfam" id="PF02887">
    <property type="entry name" value="PK_C"/>
    <property type="match status" value="1"/>
</dbReference>
<dbReference type="InterPro" id="IPR040442">
    <property type="entry name" value="Pyrv_kinase-like_dom_sf"/>
</dbReference>
<keyword evidence="12 15" id="KW-0324">Glycolysis</keyword>
<comment type="similarity">
    <text evidence="4 15">Belongs to the pyruvate kinase family.</text>
</comment>
<reference evidence="18" key="1">
    <citation type="journal article" date="2021" name="PeerJ">
        <title>Extensive microbial diversity within the chicken gut microbiome revealed by metagenomics and culture.</title>
        <authorList>
            <person name="Gilroy R."/>
            <person name="Ravi A."/>
            <person name="Getino M."/>
            <person name="Pursley I."/>
            <person name="Horton D.L."/>
            <person name="Alikhan N.F."/>
            <person name="Baker D."/>
            <person name="Gharbi K."/>
            <person name="Hall N."/>
            <person name="Watson M."/>
            <person name="Adriaenssens E.M."/>
            <person name="Foster-Nyarko E."/>
            <person name="Jarju S."/>
            <person name="Secka A."/>
            <person name="Antonio M."/>
            <person name="Oren A."/>
            <person name="Chaudhuri R.R."/>
            <person name="La Ragione R."/>
            <person name="Hildebrand F."/>
            <person name="Pallen M.J."/>
        </authorList>
    </citation>
    <scope>NUCLEOTIDE SEQUENCE</scope>
    <source>
        <strain evidence="18">CHK55-1828</strain>
    </source>
</reference>
<keyword evidence="8" id="KW-0547">Nucleotide-binding</keyword>
<evidence type="ECO:0000256" key="12">
    <source>
        <dbReference type="ARBA" id="ARBA00023152"/>
    </source>
</evidence>
<dbReference type="GO" id="GO:0004743">
    <property type="term" value="F:pyruvate kinase activity"/>
    <property type="evidence" value="ECO:0007669"/>
    <property type="project" value="UniProtKB-UniRule"/>
</dbReference>
<reference evidence="18" key="2">
    <citation type="submission" date="2021-09" db="EMBL/GenBank/DDBJ databases">
        <authorList>
            <person name="Gilroy R."/>
        </authorList>
    </citation>
    <scope>NUCLEOTIDE SEQUENCE</scope>
    <source>
        <strain evidence="18">CHK55-1828</strain>
    </source>
</reference>
<dbReference type="SUPFAM" id="SSF51621">
    <property type="entry name" value="Phosphoenolpyruvate/pyruvate domain"/>
    <property type="match status" value="1"/>
</dbReference>
<dbReference type="GO" id="GO:0016301">
    <property type="term" value="F:kinase activity"/>
    <property type="evidence" value="ECO:0007669"/>
    <property type="project" value="UniProtKB-KW"/>
</dbReference>
<evidence type="ECO:0000256" key="15">
    <source>
        <dbReference type="RuleBase" id="RU000504"/>
    </source>
</evidence>
<proteinExistence type="inferred from homology"/>
<comment type="caution">
    <text evidence="18">The sequence shown here is derived from an EMBL/GenBank/DDBJ whole genome shotgun (WGS) entry which is preliminary data.</text>
</comment>
<dbReference type="GO" id="GO:0006950">
    <property type="term" value="P:response to stress"/>
    <property type="evidence" value="ECO:0007669"/>
    <property type="project" value="UniProtKB-ARBA"/>
</dbReference>
<dbReference type="FunFam" id="3.40.1380.20:FF:000011">
    <property type="entry name" value="Pyruvate kinase"/>
    <property type="match status" value="1"/>
</dbReference>
<dbReference type="EC" id="2.7.1.40" evidence="5 14"/>
<dbReference type="SUPFAM" id="SSF50800">
    <property type="entry name" value="PK beta-barrel domain-like"/>
    <property type="match status" value="1"/>
</dbReference>
<evidence type="ECO:0000256" key="1">
    <source>
        <dbReference type="ARBA" id="ARBA00001946"/>
    </source>
</evidence>
<protein>
    <recommendedName>
        <fullName evidence="5 14">Pyruvate kinase</fullName>
        <ecNumber evidence="5 14">2.7.1.40</ecNumber>
    </recommendedName>
</protein>
<dbReference type="InterPro" id="IPR018209">
    <property type="entry name" value="Pyrv_Knase_AS"/>
</dbReference>
<dbReference type="GO" id="GO:0030955">
    <property type="term" value="F:potassium ion binding"/>
    <property type="evidence" value="ECO:0007669"/>
    <property type="project" value="UniProtKB-UniRule"/>
</dbReference>
<name>A0A921HWE1_9BACT</name>
<evidence type="ECO:0000313" key="18">
    <source>
        <dbReference type="EMBL" id="HJF91655.1"/>
    </source>
</evidence>
<organism evidence="18 19">
    <name type="scientific">Mediterranea massiliensis</name>
    <dbReference type="NCBI Taxonomy" id="1841865"/>
    <lineage>
        <taxon>Bacteria</taxon>
        <taxon>Pseudomonadati</taxon>
        <taxon>Bacteroidota</taxon>
        <taxon>Bacteroidia</taxon>
        <taxon>Bacteroidales</taxon>
        <taxon>Bacteroidaceae</taxon>
        <taxon>Mediterranea</taxon>
    </lineage>
</organism>
<evidence type="ECO:0000256" key="9">
    <source>
        <dbReference type="ARBA" id="ARBA00022777"/>
    </source>
</evidence>
<dbReference type="InterPro" id="IPR015795">
    <property type="entry name" value="Pyrv_Knase_C"/>
</dbReference>
<dbReference type="SUPFAM" id="SSF52935">
    <property type="entry name" value="PK C-terminal domain-like"/>
    <property type="match status" value="1"/>
</dbReference>
<evidence type="ECO:0000259" key="16">
    <source>
        <dbReference type="Pfam" id="PF00224"/>
    </source>
</evidence>
<dbReference type="RefSeq" id="WP_022020203.1">
    <property type="nucleotide sequence ID" value="NZ_CALUIP010000014.1"/>
</dbReference>
<dbReference type="PROSITE" id="PS00110">
    <property type="entry name" value="PYRUVATE_KINASE"/>
    <property type="match status" value="1"/>
</dbReference>